<reference evidence="1" key="1">
    <citation type="submission" date="2018-11" db="EMBL/GenBank/DDBJ databases">
        <authorList>
            <consortium name="Pathogen Informatics"/>
        </authorList>
    </citation>
    <scope>NUCLEOTIDE SEQUENCE</scope>
</reference>
<keyword evidence="2" id="KW-1185">Reference proteome</keyword>
<dbReference type="Proteomes" id="UP000784294">
    <property type="component" value="Unassembled WGS sequence"/>
</dbReference>
<dbReference type="EMBL" id="CAAALY010067030">
    <property type="protein sequence ID" value="VEL24306.1"/>
    <property type="molecule type" value="Genomic_DNA"/>
</dbReference>
<proteinExistence type="predicted"/>
<comment type="caution">
    <text evidence="1">The sequence shown here is derived from an EMBL/GenBank/DDBJ whole genome shotgun (WGS) entry which is preliminary data.</text>
</comment>
<organism evidence="1 2">
    <name type="scientific">Protopolystoma xenopodis</name>
    <dbReference type="NCBI Taxonomy" id="117903"/>
    <lineage>
        <taxon>Eukaryota</taxon>
        <taxon>Metazoa</taxon>
        <taxon>Spiralia</taxon>
        <taxon>Lophotrochozoa</taxon>
        <taxon>Platyhelminthes</taxon>
        <taxon>Monogenea</taxon>
        <taxon>Polyopisthocotylea</taxon>
        <taxon>Polystomatidea</taxon>
        <taxon>Polystomatidae</taxon>
        <taxon>Protopolystoma</taxon>
    </lineage>
</organism>
<protein>
    <submittedName>
        <fullName evidence="1">Uncharacterized protein</fullName>
    </submittedName>
</protein>
<evidence type="ECO:0000313" key="1">
    <source>
        <dbReference type="EMBL" id="VEL24306.1"/>
    </source>
</evidence>
<accession>A0A448WZK6</accession>
<dbReference type="AlphaFoldDB" id="A0A448WZK6"/>
<gene>
    <name evidence="1" type="ORF">PXEA_LOCUS17746</name>
</gene>
<name>A0A448WZK6_9PLAT</name>
<sequence length="69" mass="7917">MFKNSPMECHDPCACHQICMSAKFLSWELLAFNTIQENSVASYSYSRDMPGSRTPDLFLTCRRSIYQAS</sequence>
<evidence type="ECO:0000313" key="2">
    <source>
        <dbReference type="Proteomes" id="UP000784294"/>
    </source>
</evidence>